<comment type="caution">
    <text evidence="3">The sequence shown here is derived from an EMBL/GenBank/DDBJ whole genome shotgun (WGS) entry which is preliminary data.</text>
</comment>
<feature type="compositionally biased region" description="Acidic residues" evidence="2">
    <location>
        <begin position="116"/>
        <end position="127"/>
    </location>
</feature>
<feature type="compositionally biased region" description="Low complexity" evidence="2">
    <location>
        <begin position="309"/>
        <end position="320"/>
    </location>
</feature>
<dbReference type="AlphaFoldDB" id="A0ABD5T967"/>
<feature type="coiled-coil region" evidence="1">
    <location>
        <begin position="471"/>
        <end position="505"/>
    </location>
</feature>
<evidence type="ECO:0000313" key="3">
    <source>
        <dbReference type="EMBL" id="MFC6785913.1"/>
    </source>
</evidence>
<evidence type="ECO:0008006" key="5">
    <source>
        <dbReference type="Google" id="ProtNLM"/>
    </source>
</evidence>
<dbReference type="RefSeq" id="WP_284062731.1">
    <property type="nucleotide sequence ID" value="NZ_CP126158.1"/>
</dbReference>
<dbReference type="GeneID" id="81208975"/>
<accession>A0ABD5T967</accession>
<gene>
    <name evidence="3" type="ORF">ACFQFD_07970</name>
</gene>
<reference evidence="3 4" key="1">
    <citation type="journal article" date="2019" name="Int. J. Syst. Evol. Microbiol.">
        <title>The Global Catalogue of Microorganisms (GCM) 10K type strain sequencing project: providing services to taxonomists for standard genome sequencing and annotation.</title>
        <authorList>
            <consortium name="The Broad Institute Genomics Platform"/>
            <consortium name="The Broad Institute Genome Sequencing Center for Infectious Disease"/>
            <person name="Wu L."/>
            <person name="Ma J."/>
        </authorList>
    </citation>
    <scope>NUCLEOTIDE SEQUENCE [LARGE SCALE GENOMIC DNA]</scope>
    <source>
        <strain evidence="3 4">SYNS20</strain>
    </source>
</reference>
<proteinExistence type="predicted"/>
<name>A0ABD5T967_9EURY</name>
<protein>
    <recommendedName>
        <fullName evidence="5">t-SNARE coiled-coil homology domain-containing protein</fullName>
    </recommendedName>
</protein>
<feature type="compositionally biased region" description="Acidic residues" evidence="2">
    <location>
        <begin position="218"/>
        <end position="229"/>
    </location>
</feature>
<organism evidence="3 4">
    <name type="scientific">Halobaculum halobium</name>
    <dbReference type="NCBI Taxonomy" id="3032281"/>
    <lineage>
        <taxon>Archaea</taxon>
        <taxon>Methanobacteriati</taxon>
        <taxon>Methanobacteriota</taxon>
        <taxon>Stenosarchaea group</taxon>
        <taxon>Halobacteria</taxon>
        <taxon>Halobacteriales</taxon>
        <taxon>Haloferacaceae</taxon>
        <taxon>Halobaculum</taxon>
    </lineage>
</organism>
<evidence type="ECO:0000256" key="2">
    <source>
        <dbReference type="SAM" id="MobiDB-lite"/>
    </source>
</evidence>
<dbReference type="Proteomes" id="UP001596443">
    <property type="component" value="Unassembled WGS sequence"/>
</dbReference>
<feature type="region of interest" description="Disordered" evidence="2">
    <location>
        <begin position="100"/>
        <end position="320"/>
    </location>
</feature>
<feature type="compositionally biased region" description="Gly residues" evidence="2">
    <location>
        <begin position="553"/>
        <end position="562"/>
    </location>
</feature>
<feature type="region of interest" description="Disordered" evidence="2">
    <location>
        <begin position="426"/>
        <end position="445"/>
    </location>
</feature>
<keyword evidence="4" id="KW-1185">Reference proteome</keyword>
<feature type="compositionally biased region" description="Acidic residues" evidence="2">
    <location>
        <begin position="176"/>
        <end position="193"/>
    </location>
</feature>
<dbReference type="SUPFAM" id="SSF58113">
    <property type="entry name" value="Apolipoprotein A-I"/>
    <property type="match status" value="1"/>
</dbReference>
<evidence type="ECO:0000256" key="1">
    <source>
        <dbReference type="SAM" id="Coils"/>
    </source>
</evidence>
<feature type="region of interest" description="Disordered" evidence="2">
    <location>
        <begin position="550"/>
        <end position="581"/>
    </location>
</feature>
<evidence type="ECO:0000313" key="4">
    <source>
        <dbReference type="Proteomes" id="UP001596443"/>
    </source>
</evidence>
<feature type="coiled-coil region" evidence="1">
    <location>
        <begin position="390"/>
        <end position="424"/>
    </location>
</feature>
<dbReference type="EMBL" id="JBHSWX010000012">
    <property type="protein sequence ID" value="MFC6785913.1"/>
    <property type="molecule type" value="Genomic_DNA"/>
</dbReference>
<feature type="compositionally biased region" description="Acidic residues" evidence="2">
    <location>
        <begin position="237"/>
        <end position="305"/>
    </location>
</feature>
<sequence length="581" mass="61748">MSQGPDATGAVTVEGDGVTVEKRFTADEFPVPAIEFTLRSDREDPTEFRLVDEIPEDFPMDRIGFHPEFESEHWTAYQDHRVEYRRRLDAGEEVTTVYGIRSDDPEDGARFLGEPTVDEVSEDDDPVGDVADVIGDDSSQAVRDVLAGGDAGEPAESSAADDENDGLDLAGAEADLGVDDETDPLAEGTSDDDLSPKDERMESEDASDVLGDLRVGEEGDDGLDVEEAGAEASASEGAEEDLEPEPESEREDDGPDELLELDDEAGGEEDAIDSEQPEAAVDDAEESVVENDDAEDSAAEDDAEDDRSAAGAAASGVAAGGVAAALAEELRAGDVSDEDRELLKEELELDHSTSVDARISRLQSKVEDMAAYSAAMEEFIDENGLASEWMDGLQADLDDLTADIAETREELDEAADDRASIRDEVEAVGEDAASASEDARAATEEVEDLWVDVDELRDDVGDLDEEVADTADSLESSLEEVRADLDDLAEEVADEDEAVAEVREEVASIGEEVESVSALVDDELSEMHTELEAVHDDLAEFEEFRTRLSSVFGPGGTAGGAAAGNDDGASDGGDGADANEE</sequence>
<dbReference type="Gene3D" id="1.10.287.1490">
    <property type="match status" value="1"/>
</dbReference>
<keyword evidence="1" id="KW-0175">Coiled coil</keyword>